<dbReference type="SUPFAM" id="SSF49464">
    <property type="entry name" value="Carboxypeptidase regulatory domain-like"/>
    <property type="match status" value="1"/>
</dbReference>
<dbReference type="InterPro" id="IPR008969">
    <property type="entry name" value="CarboxyPept-like_regulatory"/>
</dbReference>
<comment type="caution">
    <text evidence="1">The sequence shown here is derived from an EMBL/GenBank/DDBJ whole genome shotgun (WGS) entry which is preliminary data.</text>
</comment>
<evidence type="ECO:0000313" key="1">
    <source>
        <dbReference type="EMBL" id="KKO06214.1"/>
    </source>
</evidence>
<reference evidence="1" key="1">
    <citation type="journal article" date="2015" name="Nature">
        <title>Complex archaea that bridge the gap between prokaryotes and eukaryotes.</title>
        <authorList>
            <person name="Spang A."/>
            <person name="Saw J.H."/>
            <person name="Jorgensen S.L."/>
            <person name="Zaremba-Niedzwiedzka K."/>
            <person name="Martijn J."/>
            <person name="Lind A.E."/>
            <person name="van Eijk R."/>
            <person name="Schleper C."/>
            <person name="Guy L."/>
            <person name="Ettema T.J."/>
        </authorList>
    </citation>
    <scope>NUCLEOTIDE SEQUENCE</scope>
</reference>
<evidence type="ECO:0008006" key="2">
    <source>
        <dbReference type="Google" id="ProtNLM"/>
    </source>
</evidence>
<name>A0A0F9YNL0_9ZZZZ</name>
<protein>
    <recommendedName>
        <fullName evidence="2">Carboxypeptidase-like regulatory domain-containing protein</fullName>
    </recommendedName>
</protein>
<proteinExistence type="predicted"/>
<dbReference type="EMBL" id="LAZR01000016">
    <property type="protein sequence ID" value="KKO06214.1"/>
    <property type="molecule type" value="Genomic_DNA"/>
</dbReference>
<organism evidence="1">
    <name type="scientific">marine sediment metagenome</name>
    <dbReference type="NCBI Taxonomy" id="412755"/>
    <lineage>
        <taxon>unclassified sequences</taxon>
        <taxon>metagenomes</taxon>
        <taxon>ecological metagenomes</taxon>
    </lineage>
</organism>
<dbReference type="AlphaFoldDB" id="A0A0F9YNL0"/>
<sequence length="548" mass="63877">MNVNRFKKKVLYLTVLLLVVIQGLSAQSGEYLYGYVLDASNGEAIVFANIHLKDRQTGVISNFDGGFRIPSNYKELGDILVFSSMGYEKEELSITEFIKDTNVVVKLRPSTLQLTEVDVIAPKRLKKELSPKEIVSKAISLITSNYPIEPYSQIGYYRDYQMDHDEIINLNEAIIEVVDQGFNAVDSTTSKVLIYDYIENIDFRRDTFALKPYDYDLKEGGKVIDRAFLDGYGGNEFVILSVHNAIRNHEMSSYSFVYKLDTDLLNEHSFKRTNDTFLNDDYVYTIEFTKKKYNYLAVGKLYINKSNFSINRLKYALYHTKGKNSLNVSDKNGVRKTLIFDVVTEYRKNGDKMFLNFISLNNNFKVLVPPKINVEFIDFNFTAERLEKKKIEFNHDNFVLNFNKDINGLIINNLWKKGILFKGQSIKIDRAVVIGNQLVLYPNLSNAKFKKFFEEFDVEKEQFMSDLVEFNLSELRDDDGNEVGMWTTKYYNQYREYFVQENNSKPRYIDNSLLMDKKRPIFDNQPNSKPNNFDNYWMNTPLRSTVDQ</sequence>
<dbReference type="Pfam" id="PF13715">
    <property type="entry name" value="CarbopepD_reg_2"/>
    <property type="match status" value="1"/>
</dbReference>
<gene>
    <name evidence="1" type="ORF">LCGC14_0066330</name>
</gene>
<accession>A0A0F9YNL0</accession>